<dbReference type="InParanoid" id="A0A0P0V5H5"/>
<evidence type="ECO:0000313" key="2">
    <source>
        <dbReference type="EMBL" id="BAS73258.1"/>
    </source>
</evidence>
<evidence type="ECO:0000313" key="3">
    <source>
        <dbReference type="Proteomes" id="UP000059680"/>
    </source>
</evidence>
<name>A0A0P0V5H5_ORYSJ</name>
<gene>
    <name evidence="2" type="ordered locus">Os01g0627150</name>
    <name evidence="2" type="ORF">OSNPB_010627150</name>
</gene>
<dbReference type="EMBL" id="AP014957">
    <property type="protein sequence ID" value="BAS73258.1"/>
    <property type="molecule type" value="Genomic_DNA"/>
</dbReference>
<reference evidence="2 3" key="3">
    <citation type="journal article" date="2013" name="Rice">
        <title>Improvement of the Oryza sativa Nipponbare reference genome using next generation sequence and optical map data.</title>
        <authorList>
            <person name="Kawahara Y."/>
            <person name="de la Bastide M."/>
            <person name="Hamilton J.P."/>
            <person name="Kanamori H."/>
            <person name="McCombie W.R."/>
            <person name="Ouyang S."/>
            <person name="Schwartz D.C."/>
            <person name="Tanaka T."/>
            <person name="Wu J."/>
            <person name="Zhou S."/>
            <person name="Childs K.L."/>
            <person name="Davidson R.M."/>
            <person name="Lin H."/>
            <person name="Quesada-Ocampo L."/>
            <person name="Vaillancourt B."/>
            <person name="Sakai H."/>
            <person name="Lee S.S."/>
            <person name="Kim J."/>
            <person name="Numa H."/>
            <person name="Itoh T."/>
            <person name="Buell C.R."/>
            <person name="Matsumoto T."/>
        </authorList>
    </citation>
    <scope>NUCLEOTIDE SEQUENCE [LARGE SCALE GENOMIC DNA]</scope>
    <source>
        <strain evidence="3">cv. Nipponbare</strain>
    </source>
</reference>
<evidence type="ECO:0000256" key="1">
    <source>
        <dbReference type="SAM" id="SignalP"/>
    </source>
</evidence>
<reference evidence="3" key="1">
    <citation type="journal article" date="2005" name="Nature">
        <title>The map-based sequence of the rice genome.</title>
        <authorList>
            <consortium name="International rice genome sequencing project (IRGSP)"/>
            <person name="Matsumoto T."/>
            <person name="Wu J."/>
            <person name="Kanamori H."/>
            <person name="Katayose Y."/>
            <person name="Fujisawa M."/>
            <person name="Namiki N."/>
            <person name="Mizuno H."/>
            <person name="Yamamoto K."/>
            <person name="Antonio B.A."/>
            <person name="Baba T."/>
            <person name="Sakata K."/>
            <person name="Nagamura Y."/>
            <person name="Aoki H."/>
            <person name="Arikawa K."/>
            <person name="Arita K."/>
            <person name="Bito T."/>
            <person name="Chiden Y."/>
            <person name="Fujitsuka N."/>
            <person name="Fukunaka R."/>
            <person name="Hamada M."/>
            <person name="Harada C."/>
            <person name="Hayashi A."/>
            <person name="Hijishita S."/>
            <person name="Honda M."/>
            <person name="Hosokawa S."/>
            <person name="Ichikawa Y."/>
            <person name="Idonuma A."/>
            <person name="Iijima M."/>
            <person name="Ikeda M."/>
            <person name="Ikeno M."/>
            <person name="Ito K."/>
            <person name="Ito S."/>
            <person name="Ito T."/>
            <person name="Ito Y."/>
            <person name="Ito Y."/>
            <person name="Iwabuchi A."/>
            <person name="Kamiya K."/>
            <person name="Karasawa W."/>
            <person name="Kurita K."/>
            <person name="Katagiri S."/>
            <person name="Kikuta A."/>
            <person name="Kobayashi H."/>
            <person name="Kobayashi N."/>
            <person name="Machita K."/>
            <person name="Maehara T."/>
            <person name="Masukawa M."/>
            <person name="Mizubayashi T."/>
            <person name="Mukai Y."/>
            <person name="Nagasaki H."/>
            <person name="Nagata Y."/>
            <person name="Naito S."/>
            <person name="Nakashima M."/>
            <person name="Nakama Y."/>
            <person name="Nakamichi Y."/>
            <person name="Nakamura M."/>
            <person name="Meguro A."/>
            <person name="Negishi M."/>
            <person name="Ohta I."/>
            <person name="Ohta T."/>
            <person name="Okamoto M."/>
            <person name="Ono N."/>
            <person name="Saji S."/>
            <person name="Sakaguchi M."/>
            <person name="Sakai K."/>
            <person name="Shibata M."/>
            <person name="Shimokawa T."/>
            <person name="Song J."/>
            <person name="Takazaki Y."/>
            <person name="Terasawa K."/>
            <person name="Tsugane M."/>
            <person name="Tsuji K."/>
            <person name="Ueda S."/>
            <person name="Waki K."/>
            <person name="Yamagata H."/>
            <person name="Yamamoto M."/>
            <person name="Yamamoto S."/>
            <person name="Yamane H."/>
            <person name="Yoshiki S."/>
            <person name="Yoshihara R."/>
            <person name="Yukawa K."/>
            <person name="Zhong H."/>
            <person name="Yano M."/>
            <person name="Yuan Q."/>
            <person name="Ouyang S."/>
            <person name="Liu J."/>
            <person name="Jones K.M."/>
            <person name="Gansberger K."/>
            <person name="Moffat K."/>
            <person name="Hill J."/>
            <person name="Bera J."/>
            <person name="Fadrosh D."/>
            <person name="Jin S."/>
            <person name="Johri S."/>
            <person name="Kim M."/>
            <person name="Overton L."/>
            <person name="Reardon M."/>
            <person name="Tsitrin T."/>
            <person name="Vuong H."/>
            <person name="Weaver B."/>
            <person name="Ciecko A."/>
            <person name="Tallon L."/>
            <person name="Jackson J."/>
            <person name="Pai G."/>
            <person name="Aken S.V."/>
            <person name="Utterback T."/>
            <person name="Reidmuller S."/>
            <person name="Feldblyum T."/>
            <person name="Hsiao J."/>
            <person name="Zismann V."/>
            <person name="Iobst S."/>
            <person name="de Vazeille A.R."/>
            <person name="Buell C.R."/>
            <person name="Ying K."/>
            <person name="Li Y."/>
            <person name="Lu T."/>
            <person name="Huang Y."/>
            <person name="Zhao Q."/>
            <person name="Feng Q."/>
            <person name="Zhang L."/>
            <person name="Zhu J."/>
            <person name="Weng Q."/>
            <person name="Mu J."/>
            <person name="Lu Y."/>
            <person name="Fan D."/>
            <person name="Liu Y."/>
            <person name="Guan J."/>
            <person name="Zhang Y."/>
            <person name="Yu S."/>
            <person name="Liu X."/>
            <person name="Zhang Y."/>
            <person name="Hong G."/>
            <person name="Han B."/>
            <person name="Choisne N."/>
            <person name="Demange N."/>
            <person name="Orjeda G."/>
            <person name="Samain S."/>
            <person name="Cattolico L."/>
            <person name="Pelletier E."/>
            <person name="Couloux A."/>
            <person name="Segurens B."/>
            <person name="Wincker P."/>
            <person name="D'Hont A."/>
            <person name="Scarpelli C."/>
            <person name="Weissenbach J."/>
            <person name="Salanoubat M."/>
            <person name="Quetier F."/>
            <person name="Yu Y."/>
            <person name="Kim H.R."/>
            <person name="Rambo T."/>
            <person name="Currie J."/>
            <person name="Collura K."/>
            <person name="Luo M."/>
            <person name="Yang T."/>
            <person name="Ammiraju J.S.S."/>
            <person name="Engler F."/>
            <person name="Soderlund C."/>
            <person name="Wing R.A."/>
            <person name="Palmer L.E."/>
            <person name="de la Bastide M."/>
            <person name="Spiegel L."/>
            <person name="Nascimento L."/>
            <person name="Zutavern T."/>
            <person name="O'Shaughnessy A."/>
            <person name="Dike S."/>
            <person name="Dedhia N."/>
            <person name="Preston R."/>
            <person name="Balija V."/>
            <person name="McCombie W.R."/>
            <person name="Chow T."/>
            <person name="Chen H."/>
            <person name="Chung M."/>
            <person name="Chen C."/>
            <person name="Shaw J."/>
            <person name="Wu H."/>
            <person name="Hsiao K."/>
            <person name="Chao Y."/>
            <person name="Chu M."/>
            <person name="Cheng C."/>
            <person name="Hour A."/>
            <person name="Lee P."/>
            <person name="Lin S."/>
            <person name="Lin Y."/>
            <person name="Liou J."/>
            <person name="Liu S."/>
            <person name="Hsing Y."/>
            <person name="Raghuvanshi S."/>
            <person name="Mohanty A."/>
            <person name="Bharti A.K."/>
            <person name="Gaur A."/>
            <person name="Gupta V."/>
            <person name="Kumar D."/>
            <person name="Ravi V."/>
            <person name="Vij S."/>
            <person name="Kapur A."/>
            <person name="Khurana P."/>
            <person name="Khurana P."/>
            <person name="Khurana J.P."/>
            <person name="Tyagi A.K."/>
            <person name="Gaikwad K."/>
            <person name="Singh A."/>
            <person name="Dalal V."/>
            <person name="Srivastava S."/>
            <person name="Dixit A."/>
            <person name="Pal A.K."/>
            <person name="Ghazi I.A."/>
            <person name="Yadav M."/>
            <person name="Pandit A."/>
            <person name="Bhargava A."/>
            <person name="Sureshbabu K."/>
            <person name="Batra K."/>
            <person name="Sharma T.R."/>
            <person name="Mohapatra T."/>
            <person name="Singh N.K."/>
            <person name="Messing J."/>
            <person name="Nelson A.B."/>
            <person name="Fuks G."/>
            <person name="Kavchok S."/>
            <person name="Keizer G."/>
            <person name="Linton E."/>
            <person name="Llaca V."/>
            <person name="Song R."/>
            <person name="Tanyolac B."/>
            <person name="Young S."/>
            <person name="Ho-Il K."/>
            <person name="Hahn J.H."/>
            <person name="Sangsakoo G."/>
            <person name="Vanavichit A."/>
            <person name="de Mattos Luiz.A.T."/>
            <person name="Zimmer P.D."/>
            <person name="Malone G."/>
            <person name="Dellagostin O."/>
            <person name="de Oliveira A.C."/>
            <person name="Bevan M."/>
            <person name="Bancroft I."/>
            <person name="Minx P."/>
            <person name="Cordum H."/>
            <person name="Wilson R."/>
            <person name="Cheng Z."/>
            <person name="Jin W."/>
            <person name="Jiang J."/>
            <person name="Leong S.A."/>
            <person name="Iwama H."/>
            <person name="Gojobori T."/>
            <person name="Itoh T."/>
            <person name="Niimura Y."/>
            <person name="Fujii Y."/>
            <person name="Habara T."/>
            <person name="Sakai H."/>
            <person name="Sato Y."/>
            <person name="Wilson G."/>
            <person name="Kumar K."/>
            <person name="McCouch S."/>
            <person name="Juretic N."/>
            <person name="Hoen D."/>
            <person name="Wright S."/>
            <person name="Bruskiewich R."/>
            <person name="Bureau T."/>
            <person name="Miyao A."/>
            <person name="Hirochika H."/>
            <person name="Nishikawa T."/>
            <person name="Kadowaki K."/>
            <person name="Sugiura M."/>
            <person name="Burr B."/>
            <person name="Sasaki T."/>
        </authorList>
    </citation>
    <scope>NUCLEOTIDE SEQUENCE [LARGE SCALE GENOMIC DNA]</scope>
    <source>
        <strain evidence="3">cv. Nipponbare</strain>
    </source>
</reference>
<dbReference type="Proteomes" id="UP000059680">
    <property type="component" value="Chromosome 1"/>
</dbReference>
<dbReference type="PaxDb" id="39947-A0A0P0V5H5"/>
<reference evidence="2 3" key="2">
    <citation type="journal article" date="2013" name="Plant Cell Physiol.">
        <title>Rice Annotation Project Database (RAP-DB): an integrative and interactive database for rice genomics.</title>
        <authorList>
            <person name="Sakai H."/>
            <person name="Lee S.S."/>
            <person name="Tanaka T."/>
            <person name="Numa H."/>
            <person name="Kim J."/>
            <person name="Kawahara Y."/>
            <person name="Wakimoto H."/>
            <person name="Yang C.C."/>
            <person name="Iwamoto M."/>
            <person name="Abe T."/>
            <person name="Yamada Y."/>
            <person name="Muto A."/>
            <person name="Inokuchi H."/>
            <person name="Ikemura T."/>
            <person name="Matsumoto T."/>
            <person name="Sasaki T."/>
            <person name="Itoh T."/>
        </authorList>
    </citation>
    <scope>NUCLEOTIDE SEQUENCE [LARGE SCALE GENOMIC DNA]</scope>
    <source>
        <strain evidence="3">cv. Nipponbare</strain>
    </source>
</reference>
<protein>
    <submittedName>
        <fullName evidence="2">Os01g0627150 protein</fullName>
    </submittedName>
</protein>
<organism evidence="2 3">
    <name type="scientific">Oryza sativa subsp. japonica</name>
    <name type="common">Rice</name>
    <dbReference type="NCBI Taxonomy" id="39947"/>
    <lineage>
        <taxon>Eukaryota</taxon>
        <taxon>Viridiplantae</taxon>
        <taxon>Streptophyta</taxon>
        <taxon>Embryophyta</taxon>
        <taxon>Tracheophyta</taxon>
        <taxon>Spermatophyta</taxon>
        <taxon>Magnoliopsida</taxon>
        <taxon>Liliopsida</taxon>
        <taxon>Poales</taxon>
        <taxon>Poaceae</taxon>
        <taxon>BOP clade</taxon>
        <taxon>Oryzoideae</taxon>
        <taxon>Oryzeae</taxon>
        <taxon>Oryzinae</taxon>
        <taxon>Oryza</taxon>
        <taxon>Oryza sativa</taxon>
    </lineage>
</organism>
<sequence>MPIHNLVFFGCFFNFMLRLMDGWGNWQRRHNVWGQEEYDLLGSMRYLHVPGLVPKASNLIPQVSTLAPDKRGDQIRTCGRHEIMHGKKCEHVGV</sequence>
<proteinExistence type="predicted"/>
<dbReference type="AlphaFoldDB" id="A0A0P0V5H5"/>
<keyword evidence="1" id="KW-0732">Signal</keyword>
<accession>A0A0P0V5H5</accession>
<keyword evidence="3" id="KW-1185">Reference proteome</keyword>
<feature type="signal peptide" evidence="1">
    <location>
        <begin position="1"/>
        <end position="22"/>
    </location>
</feature>
<feature type="chain" id="PRO_5006056229" evidence="1">
    <location>
        <begin position="23"/>
        <end position="94"/>
    </location>
</feature>